<dbReference type="VEuPathDB" id="TrichDB:TVAG_452420"/>
<protein>
    <submittedName>
        <fullName evidence="2">Uncharacterized protein</fullName>
    </submittedName>
</protein>
<dbReference type="KEGG" id="tva:5464853"/>
<feature type="transmembrane region" description="Helical" evidence="1">
    <location>
        <begin position="101"/>
        <end position="123"/>
    </location>
</feature>
<keyword evidence="1" id="KW-0472">Membrane</keyword>
<keyword evidence="1" id="KW-1133">Transmembrane helix</keyword>
<dbReference type="EMBL" id="DS113209">
    <property type="protein sequence ID" value="EAY19328.1"/>
    <property type="molecule type" value="Genomic_DNA"/>
</dbReference>
<organism evidence="2 3">
    <name type="scientific">Trichomonas vaginalis (strain ATCC PRA-98 / G3)</name>
    <dbReference type="NCBI Taxonomy" id="412133"/>
    <lineage>
        <taxon>Eukaryota</taxon>
        <taxon>Metamonada</taxon>
        <taxon>Parabasalia</taxon>
        <taxon>Trichomonadida</taxon>
        <taxon>Trichomonadidae</taxon>
        <taxon>Trichomonas</taxon>
    </lineage>
</organism>
<dbReference type="Proteomes" id="UP000001542">
    <property type="component" value="Unassembled WGS sequence"/>
</dbReference>
<name>A2DJW4_TRIV3</name>
<gene>
    <name evidence="2" type="ORF">TVAG_452420</name>
</gene>
<reference evidence="2" key="2">
    <citation type="journal article" date="2007" name="Science">
        <title>Draft genome sequence of the sexually transmitted pathogen Trichomonas vaginalis.</title>
        <authorList>
            <person name="Carlton J.M."/>
            <person name="Hirt R.P."/>
            <person name="Silva J.C."/>
            <person name="Delcher A.L."/>
            <person name="Schatz M."/>
            <person name="Zhao Q."/>
            <person name="Wortman J.R."/>
            <person name="Bidwell S.L."/>
            <person name="Alsmark U.C.M."/>
            <person name="Besteiro S."/>
            <person name="Sicheritz-Ponten T."/>
            <person name="Noel C.J."/>
            <person name="Dacks J.B."/>
            <person name="Foster P.G."/>
            <person name="Simillion C."/>
            <person name="Van de Peer Y."/>
            <person name="Miranda-Saavedra D."/>
            <person name="Barton G.J."/>
            <person name="Westrop G.D."/>
            <person name="Mueller S."/>
            <person name="Dessi D."/>
            <person name="Fiori P.L."/>
            <person name="Ren Q."/>
            <person name="Paulsen I."/>
            <person name="Zhang H."/>
            <person name="Bastida-Corcuera F.D."/>
            <person name="Simoes-Barbosa A."/>
            <person name="Brown M.T."/>
            <person name="Hayes R.D."/>
            <person name="Mukherjee M."/>
            <person name="Okumura C.Y."/>
            <person name="Schneider R."/>
            <person name="Smith A.J."/>
            <person name="Vanacova S."/>
            <person name="Villalvazo M."/>
            <person name="Haas B.J."/>
            <person name="Pertea M."/>
            <person name="Feldblyum T.V."/>
            <person name="Utterback T.R."/>
            <person name="Shu C.L."/>
            <person name="Osoegawa K."/>
            <person name="de Jong P.J."/>
            <person name="Hrdy I."/>
            <person name="Horvathova L."/>
            <person name="Zubacova Z."/>
            <person name="Dolezal P."/>
            <person name="Malik S.B."/>
            <person name="Logsdon J.M. Jr."/>
            <person name="Henze K."/>
            <person name="Gupta A."/>
            <person name="Wang C.C."/>
            <person name="Dunne R.L."/>
            <person name="Upcroft J.A."/>
            <person name="Upcroft P."/>
            <person name="White O."/>
            <person name="Salzberg S.L."/>
            <person name="Tang P."/>
            <person name="Chiu C.-H."/>
            <person name="Lee Y.-S."/>
            <person name="Embley T.M."/>
            <person name="Coombs G.H."/>
            <person name="Mottram J.C."/>
            <person name="Tachezy J."/>
            <person name="Fraser-Liggett C.M."/>
            <person name="Johnson P.J."/>
        </authorList>
    </citation>
    <scope>NUCLEOTIDE SEQUENCE [LARGE SCALE GENOMIC DNA]</scope>
    <source>
        <strain evidence="2">G3</strain>
    </source>
</reference>
<dbReference type="AlphaFoldDB" id="A2DJW4"/>
<feature type="transmembrane region" description="Helical" evidence="1">
    <location>
        <begin position="73"/>
        <end position="95"/>
    </location>
</feature>
<dbReference type="InParanoid" id="A2DJW4"/>
<evidence type="ECO:0000256" key="1">
    <source>
        <dbReference type="SAM" id="Phobius"/>
    </source>
</evidence>
<keyword evidence="3" id="KW-1185">Reference proteome</keyword>
<sequence>MPLFGGDPRLLAIEVILQFNRWYDVLCVPILIFHQMNMLSYMDGTVVGFIQIFFEVARVLFISSYKKANIPNFILFLIITLPFVLAFDFVWMFAIKRVGPLIQSILIGYIIQHLLEIILGLAFSYKFHKYQNGFYQFSRVRLAINDNLNDDKQSEKT</sequence>
<dbReference type="VEuPathDB" id="TrichDB:TVAGG3_0290450"/>
<dbReference type="RefSeq" id="XP_001580314.1">
    <property type="nucleotide sequence ID" value="XM_001580264.1"/>
</dbReference>
<evidence type="ECO:0000313" key="2">
    <source>
        <dbReference type="EMBL" id="EAY19328.1"/>
    </source>
</evidence>
<keyword evidence="1" id="KW-0812">Transmembrane</keyword>
<evidence type="ECO:0000313" key="3">
    <source>
        <dbReference type="Proteomes" id="UP000001542"/>
    </source>
</evidence>
<accession>A2DJW4</accession>
<reference evidence="2" key="1">
    <citation type="submission" date="2006-10" db="EMBL/GenBank/DDBJ databases">
        <authorList>
            <person name="Amadeo P."/>
            <person name="Zhao Q."/>
            <person name="Wortman J."/>
            <person name="Fraser-Liggett C."/>
            <person name="Carlton J."/>
        </authorList>
    </citation>
    <scope>NUCLEOTIDE SEQUENCE</scope>
    <source>
        <strain evidence="2">G3</strain>
    </source>
</reference>
<feature type="transmembrane region" description="Helical" evidence="1">
    <location>
        <begin position="41"/>
        <end position="61"/>
    </location>
</feature>
<proteinExistence type="predicted"/>